<dbReference type="Proteomes" id="UP000224502">
    <property type="component" value="Segment"/>
</dbReference>
<accession>A0A1W6JHI9</accession>
<evidence type="ECO:0000313" key="1">
    <source>
        <dbReference type="EMBL" id="ARM65679.1"/>
    </source>
</evidence>
<protein>
    <submittedName>
        <fullName evidence="1">Structural protein</fullName>
    </submittedName>
</protein>
<dbReference type="EMBL" id="KY554762">
    <property type="protein sequence ID" value="ARM65679.1"/>
    <property type="molecule type" value="Genomic_DNA"/>
</dbReference>
<gene>
    <name evidence="1" type="ORF">LW31_077</name>
</gene>
<organism evidence="1 2">
    <name type="scientific">Lactococcus phage LW31</name>
    <dbReference type="NCBI Taxonomy" id="1965478"/>
    <lineage>
        <taxon>Viruses</taxon>
        <taxon>Duplodnaviria</taxon>
        <taxon>Heunggongvirae</taxon>
        <taxon>Uroviricota</taxon>
        <taxon>Caudoviricetes</taxon>
        <taxon>Teubervirus</taxon>
        <taxon>Teubervirus LW31</taxon>
    </lineage>
</organism>
<keyword evidence="2" id="KW-1185">Reference proteome</keyword>
<name>A0A1W6JHI9_9CAUD</name>
<evidence type="ECO:0000313" key="2">
    <source>
        <dbReference type="Proteomes" id="UP000224502"/>
    </source>
</evidence>
<sequence length="271" mass="29063">MAVNNCDTACVVFDVNGSYPQQVDDQRVRLRNAVNIFRMATTDTILYKLILQIQCSVTQVGTALIDLDNRLGGQSVMQTIEDLKLQIQTNRTNITALQNNLTTTNINVTTNKGLIDTALGQLQTQQVSIGALNQSIIDLSKTVGSSIGLTEVTYPSDKLNAQKLYWRVQGGTMFISGKFTTSASATEKSLLLKLGSIPAEYAPTFLEQGLDLAPGVITLASGKAQPTIGATTYVMGGAGVDAGQIFVSLESAANMPASQTYIINIQYNFVP</sequence>
<proteinExistence type="predicted"/>
<reference evidence="1 2" key="1">
    <citation type="journal article" date="2017" name="Viruses">
        <title>Phage Biodiversity in Artisanal Cheese Wheys Reflects the Complexity of the Fermentation Process.</title>
        <authorList>
            <person name="Mahony J."/>
            <person name="Moscarelli A."/>
            <person name="Kelleher P."/>
            <person name="Lugli G.A."/>
            <person name="Ventura M."/>
            <person name="Settanni L."/>
            <person name="van Sinderen D."/>
        </authorList>
    </citation>
    <scope>NUCLEOTIDE SEQUENCE [LARGE SCALE GENOMIC DNA]</scope>
</reference>